<proteinExistence type="predicted"/>
<keyword evidence="2" id="KW-1185">Reference proteome</keyword>
<dbReference type="PANTHER" id="PTHR35391:SF7">
    <property type="entry name" value="C2H2-TYPE DOMAIN-CONTAINING PROTEIN"/>
    <property type="match status" value="1"/>
</dbReference>
<dbReference type="AlphaFoldDB" id="A0A9P9Y2V9"/>
<dbReference type="Proteomes" id="UP001055219">
    <property type="component" value="Unassembled WGS sequence"/>
</dbReference>
<evidence type="ECO:0000313" key="1">
    <source>
        <dbReference type="EMBL" id="KAI6782514.1"/>
    </source>
</evidence>
<gene>
    <name evidence="1" type="ORF">J7T54_001371</name>
</gene>
<sequence length="260" mass="29776">MSKLIRQAAPGDLFAKALSRDRYKFIDQFDVAHVGEKYPELASEDLAWLRRRLGRAITQRRHYLSYIQDHRGRLEEGDRRDAKPESGTQQFKQQHQELQKDNTGLQLTSEPSTFFTKATSIQPGHITAEMLTVEDNADLEDDARSYTTISRGLDEELPFGPFDPSTWDFDFFLDPGYQFHPDEDWDSGSKESIAAVRETVQVNTVHDLDTWEMTVYIHGEEKYATSSPGDSFYDKYGACATNRGSGPIEVTWSDVSFRTR</sequence>
<dbReference type="RefSeq" id="XP_051363370.1">
    <property type="nucleotide sequence ID" value="XM_051505341.1"/>
</dbReference>
<evidence type="ECO:0000313" key="2">
    <source>
        <dbReference type="Proteomes" id="UP001055219"/>
    </source>
</evidence>
<dbReference type="OrthoDB" id="6133115at2759"/>
<protein>
    <submittedName>
        <fullName evidence="1">Uncharacterized protein</fullName>
    </submittedName>
</protein>
<name>A0A9P9Y2V9_9HYPO</name>
<dbReference type="PANTHER" id="PTHR35391">
    <property type="entry name" value="C2H2-TYPE DOMAIN-CONTAINING PROTEIN-RELATED"/>
    <property type="match status" value="1"/>
</dbReference>
<dbReference type="GeneID" id="75827890"/>
<organism evidence="1 2">
    <name type="scientific">Emericellopsis cladophorae</name>
    <dbReference type="NCBI Taxonomy" id="2686198"/>
    <lineage>
        <taxon>Eukaryota</taxon>
        <taxon>Fungi</taxon>
        <taxon>Dikarya</taxon>
        <taxon>Ascomycota</taxon>
        <taxon>Pezizomycotina</taxon>
        <taxon>Sordariomycetes</taxon>
        <taxon>Hypocreomycetidae</taxon>
        <taxon>Hypocreales</taxon>
        <taxon>Bionectriaceae</taxon>
        <taxon>Emericellopsis</taxon>
    </lineage>
</organism>
<reference evidence="1" key="1">
    <citation type="journal article" date="2021" name="J Fungi (Basel)">
        <title>Genomic and Metabolomic Analyses of the Marine Fungus Emericellopsis cladophorae: Insights into Saltwater Adaptability Mechanisms and Its Biosynthetic Potential.</title>
        <authorList>
            <person name="Goncalves M.F.M."/>
            <person name="Hilario S."/>
            <person name="Van de Peer Y."/>
            <person name="Esteves A.C."/>
            <person name="Alves A."/>
        </authorList>
    </citation>
    <scope>NUCLEOTIDE SEQUENCE</scope>
    <source>
        <strain evidence="1">MUM 19.33</strain>
    </source>
</reference>
<accession>A0A9P9Y2V9</accession>
<dbReference type="EMBL" id="JAGIXG020000013">
    <property type="protein sequence ID" value="KAI6782514.1"/>
    <property type="molecule type" value="Genomic_DNA"/>
</dbReference>
<comment type="caution">
    <text evidence="1">The sequence shown here is derived from an EMBL/GenBank/DDBJ whole genome shotgun (WGS) entry which is preliminary data.</text>
</comment>
<reference evidence="1" key="2">
    <citation type="submission" date="2022-07" db="EMBL/GenBank/DDBJ databases">
        <authorList>
            <person name="Goncalves M.F.M."/>
            <person name="Hilario S."/>
            <person name="Van De Peer Y."/>
            <person name="Esteves A.C."/>
            <person name="Alves A."/>
        </authorList>
    </citation>
    <scope>NUCLEOTIDE SEQUENCE</scope>
    <source>
        <strain evidence="1">MUM 19.33</strain>
    </source>
</reference>